<sequence length="33" mass="3644">MTNEAPRTASMNDVPTTHATSNPKYPKRPNTSQ</sequence>
<feature type="region of interest" description="Disordered" evidence="1">
    <location>
        <begin position="1"/>
        <end position="33"/>
    </location>
</feature>
<accession>Q0TYE1</accession>
<dbReference type="RefSeq" id="XP_001805631.1">
    <property type="nucleotide sequence ID" value="XM_001805579.1"/>
</dbReference>
<reference evidence="3" key="1">
    <citation type="journal article" date="2007" name="Plant Cell">
        <title>Dothideomycete-plant interactions illuminated by genome sequencing and EST analysis of the wheat pathogen Stagonospora nodorum.</title>
        <authorList>
            <person name="Hane J.K."/>
            <person name="Lowe R.G."/>
            <person name="Solomon P.S."/>
            <person name="Tan K.C."/>
            <person name="Schoch C.L."/>
            <person name="Spatafora J.W."/>
            <person name="Crous P.W."/>
            <person name="Kodira C."/>
            <person name="Birren B.W."/>
            <person name="Galagan J.E."/>
            <person name="Torriani S.F."/>
            <person name="McDonald B.A."/>
            <person name="Oliver R.P."/>
        </authorList>
    </citation>
    <scope>NUCLEOTIDE SEQUENCE [LARGE SCALE GENOMIC DNA]</scope>
    <source>
        <strain evidence="3">SN15 / ATCC MYA-4574 / FGSC 10173</strain>
    </source>
</reference>
<dbReference type="EMBL" id="CH445362">
    <property type="protein sequence ID" value="EAT77150.1"/>
    <property type="molecule type" value="Genomic_DNA"/>
</dbReference>
<name>Q0TYE1_PHANO</name>
<protein>
    <submittedName>
        <fullName evidence="2">Uncharacterized protein</fullName>
    </submittedName>
</protein>
<evidence type="ECO:0000313" key="2">
    <source>
        <dbReference type="EMBL" id="EAT77150.1"/>
    </source>
</evidence>
<organism evidence="2 3">
    <name type="scientific">Phaeosphaeria nodorum (strain SN15 / ATCC MYA-4574 / FGSC 10173)</name>
    <name type="common">Glume blotch fungus</name>
    <name type="synonym">Parastagonospora nodorum</name>
    <dbReference type="NCBI Taxonomy" id="321614"/>
    <lineage>
        <taxon>Eukaryota</taxon>
        <taxon>Fungi</taxon>
        <taxon>Dikarya</taxon>
        <taxon>Ascomycota</taxon>
        <taxon>Pezizomycotina</taxon>
        <taxon>Dothideomycetes</taxon>
        <taxon>Pleosporomycetidae</taxon>
        <taxon>Pleosporales</taxon>
        <taxon>Pleosporineae</taxon>
        <taxon>Phaeosphaeriaceae</taxon>
        <taxon>Parastagonospora</taxon>
    </lineage>
</organism>
<proteinExistence type="predicted"/>
<dbReference type="Proteomes" id="UP000001055">
    <property type="component" value="Unassembled WGS sequence"/>
</dbReference>
<dbReference type="GeneID" id="5982560"/>
<evidence type="ECO:0000256" key="1">
    <source>
        <dbReference type="SAM" id="MobiDB-lite"/>
    </source>
</evidence>
<dbReference type="HOGENOM" id="CLU_3384995_0_0_1"/>
<dbReference type="AlphaFoldDB" id="Q0TYE1"/>
<dbReference type="KEGG" id="pno:SNOG_15485"/>
<gene>
    <name evidence="2" type="ORF">SNOG_15485</name>
</gene>
<evidence type="ECO:0000313" key="3">
    <source>
        <dbReference type="Proteomes" id="UP000001055"/>
    </source>
</evidence>
<dbReference type="InParanoid" id="Q0TYE1"/>